<feature type="domain" description="DRBM" evidence="11">
    <location>
        <begin position="220"/>
        <end position="290"/>
    </location>
</feature>
<dbReference type="Pfam" id="PF22935">
    <property type="entry name" value="RM44_endonuclase"/>
    <property type="match status" value="1"/>
</dbReference>
<dbReference type="CDD" id="cd19873">
    <property type="entry name" value="DSRM_MRPL3_like"/>
    <property type="match status" value="1"/>
</dbReference>
<dbReference type="InterPro" id="IPR044444">
    <property type="entry name" value="Ribosomal_mL44_DSRM_metazoa"/>
</dbReference>
<dbReference type="InterPro" id="IPR014720">
    <property type="entry name" value="dsRBD_dom"/>
</dbReference>
<evidence type="ECO:0000256" key="5">
    <source>
        <dbReference type="ARBA" id="ARBA00023128"/>
    </source>
</evidence>
<keyword evidence="3" id="KW-0809">Transit peptide</keyword>
<comment type="similarity">
    <text evidence="7">Belongs to the ribonuclease III family. Mitochondrion-specific ribosomal protein mL44 subfamily.</text>
</comment>
<dbReference type="InterPro" id="IPR036389">
    <property type="entry name" value="RNase_III_sf"/>
</dbReference>
<evidence type="ECO:0000313" key="14">
    <source>
        <dbReference type="Proteomes" id="UP000310158"/>
    </source>
</evidence>
<reference evidence="13 14" key="1">
    <citation type="submission" date="2019-02" db="EMBL/GenBank/DDBJ databases">
        <title>Genome sequencing of the rare red list fungi Bondarzewia mesenterica.</title>
        <authorList>
            <person name="Buettner E."/>
            <person name="Kellner H."/>
        </authorList>
    </citation>
    <scope>NUCLEOTIDE SEQUENCE [LARGE SCALE GENOMIC DNA]</scope>
    <source>
        <strain evidence="13 14">DSM 108281</strain>
    </source>
</reference>
<sequence>MGHVQKRFVSSAAKLASVTLSSLKSFPPKEAVAAGSSKSFSPEVWTALQPPPPSAFTALAHRIGLGNILEVKDLQQACTHPSILALHAKHTPSTPLPAVNGNLAVLGNSLLGLFASEFLNASYPHLPTRVLKAAVSGYVGQMTCASVARDIGAASLLRWNRMPPSPLRPAVMHYDALGSIPRALTALIYQQRSLPTARSFVHSFFLSRDIDIRSMIKFRDPKVNLVETVAKFGREKPVSRLLKETGRHSNSPVFIVGIYSGADKLGEGFGSSLRMAEYRAAEDSLQRLYLTRTPPELLQLPTSTFVGEQGDIFSMSEQGPYAPGDLGESEVLLGSAGRSSMKPPLTRREGVYAS</sequence>
<dbReference type="GO" id="GO:0005739">
    <property type="term" value="C:mitochondrion"/>
    <property type="evidence" value="ECO:0007669"/>
    <property type="project" value="TreeGrafter"/>
</dbReference>
<comment type="caution">
    <text evidence="13">The sequence shown here is derived from an EMBL/GenBank/DDBJ whole genome shotgun (WGS) entry which is preliminary data.</text>
</comment>
<organism evidence="13 14">
    <name type="scientific">Bondarzewia mesenterica</name>
    <dbReference type="NCBI Taxonomy" id="1095465"/>
    <lineage>
        <taxon>Eukaryota</taxon>
        <taxon>Fungi</taxon>
        <taxon>Dikarya</taxon>
        <taxon>Basidiomycota</taxon>
        <taxon>Agaricomycotina</taxon>
        <taxon>Agaricomycetes</taxon>
        <taxon>Russulales</taxon>
        <taxon>Bondarzewiaceae</taxon>
        <taxon>Bondarzewia</taxon>
    </lineage>
</organism>
<dbReference type="PROSITE" id="PS50137">
    <property type="entry name" value="DS_RBD"/>
    <property type="match status" value="1"/>
</dbReference>
<comment type="subcellular location">
    <subcellularLocation>
        <location evidence="1">Mitochondrion</location>
    </subcellularLocation>
</comment>
<accession>A0A4S4LLG9</accession>
<dbReference type="Proteomes" id="UP000310158">
    <property type="component" value="Unassembled WGS sequence"/>
</dbReference>
<evidence type="ECO:0000256" key="6">
    <source>
        <dbReference type="ARBA" id="ARBA00023274"/>
    </source>
</evidence>
<evidence type="ECO:0000256" key="1">
    <source>
        <dbReference type="ARBA" id="ARBA00004173"/>
    </source>
</evidence>
<keyword evidence="5" id="KW-0496">Mitochondrion</keyword>
<keyword evidence="14" id="KW-1185">Reference proteome</keyword>
<name>A0A4S4LLG9_9AGAM</name>
<dbReference type="GO" id="GO:0004525">
    <property type="term" value="F:ribonuclease III activity"/>
    <property type="evidence" value="ECO:0007669"/>
    <property type="project" value="InterPro"/>
</dbReference>
<feature type="domain" description="RNase III" evidence="12">
    <location>
        <begin position="56"/>
        <end position="158"/>
    </location>
</feature>
<evidence type="ECO:0000256" key="2">
    <source>
        <dbReference type="ARBA" id="ARBA00022884"/>
    </source>
</evidence>
<dbReference type="EMBL" id="SGPL01000397">
    <property type="protein sequence ID" value="THH12984.1"/>
    <property type="molecule type" value="Genomic_DNA"/>
</dbReference>
<dbReference type="OrthoDB" id="67027at2759"/>
<evidence type="ECO:0000259" key="12">
    <source>
        <dbReference type="PROSITE" id="PS50142"/>
    </source>
</evidence>
<dbReference type="PROSITE" id="PS50142">
    <property type="entry name" value="RNASE_3_2"/>
    <property type="match status" value="1"/>
</dbReference>
<dbReference type="PANTHER" id="PTHR11207">
    <property type="entry name" value="RIBONUCLEASE III"/>
    <property type="match status" value="1"/>
</dbReference>
<dbReference type="AlphaFoldDB" id="A0A4S4LLG9"/>
<dbReference type="GO" id="GO:0003735">
    <property type="term" value="F:structural constituent of ribosome"/>
    <property type="evidence" value="ECO:0007669"/>
    <property type="project" value="TreeGrafter"/>
</dbReference>
<dbReference type="GO" id="GO:0006396">
    <property type="term" value="P:RNA processing"/>
    <property type="evidence" value="ECO:0007669"/>
    <property type="project" value="InterPro"/>
</dbReference>
<proteinExistence type="inferred from homology"/>
<evidence type="ECO:0000256" key="9">
    <source>
        <dbReference type="PROSITE-ProRule" id="PRU00266"/>
    </source>
</evidence>
<gene>
    <name evidence="13" type="ORF">EW146_g7189</name>
</gene>
<dbReference type="GO" id="GO:0003725">
    <property type="term" value="F:double-stranded RNA binding"/>
    <property type="evidence" value="ECO:0007669"/>
    <property type="project" value="InterPro"/>
</dbReference>
<evidence type="ECO:0000256" key="8">
    <source>
        <dbReference type="ARBA" id="ARBA00035187"/>
    </source>
</evidence>
<dbReference type="SMART" id="SM00358">
    <property type="entry name" value="DSRM"/>
    <property type="match status" value="1"/>
</dbReference>
<dbReference type="Pfam" id="PF22892">
    <property type="entry name" value="DSRM_MRPL44"/>
    <property type="match status" value="1"/>
</dbReference>
<evidence type="ECO:0000313" key="13">
    <source>
        <dbReference type="EMBL" id="THH12984.1"/>
    </source>
</evidence>
<dbReference type="SUPFAM" id="SSF69065">
    <property type="entry name" value="RNase III domain-like"/>
    <property type="match status" value="1"/>
</dbReference>
<dbReference type="PANTHER" id="PTHR11207:SF32">
    <property type="entry name" value="LARGE RIBOSOMAL SUBUNIT PROTEIN ML44"/>
    <property type="match status" value="1"/>
</dbReference>
<protein>
    <recommendedName>
        <fullName evidence="8">Large ribosomal subunit protein mL44</fullName>
    </recommendedName>
</protein>
<evidence type="ECO:0000256" key="7">
    <source>
        <dbReference type="ARBA" id="ARBA00024034"/>
    </source>
</evidence>
<evidence type="ECO:0000256" key="3">
    <source>
        <dbReference type="ARBA" id="ARBA00022946"/>
    </source>
</evidence>
<dbReference type="Gene3D" id="1.10.1520.10">
    <property type="entry name" value="Ribonuclease III domain"/>
    <property type="match status" value="2"/>
</dbReference>
<evidence type="ECO:0000256" key="4">
    <source>
        <dbReference type="ARBA" id="ARBA00022980"/>
    </source>
</evidence>
<dbReference type="InterPro" id="IPR044443">
    <property type="entry name" value="Ribosomal_mL44_DSRM_fung"/>
</dbReference>
<dbReference type="InterPro" id="IPR055189">
    <property type="entry name" value="RM44_endonuclase"/>
</dbReference>
<dbReference type="InterPro" id="IPR000999">
    <property type="entry name" value="RNase_III_dom"/>
</dbReference>
<keyword evidence="4" id="KW-0689">Ribosomal protein</keyword>
<dbReference type="SMART" id="SM00535">
    <property type="entry name" value="RIBOc"/>
    <property type="match status" value="1"/>
</dbReference>
<dbReference type="SUPFAM" id="SSF54768">
    <property type="entry name" value="dsRNA-binding domain-like"/>
    <property type="match status" value="1"/>
</dbReference>
<evidence type="ECO:0000256" key="10">
    <source>
        <dbReference type="SAM" id="MobiDB-lite"/>
    </source>
</evidence>
<dbReference type="Gene3D" id="3.30.160.20">
    <property type="match status" value="1"/>
</dbReference>
<keyword evidence="6" id="KW-0687">Ribonucleoprotein</keyword>
<keyword evidence="2 9" id="KW-0694">RNA-binding</keyword>
<evidence type="ECO:0000259" key="11">
    <source>
        <dbReference type="PROSITE" id="PS50137"/>
    </source>
</evidence>
<feature type="region of interest" description="Disordered" evidence="10">
    <location>
        <begin position="335"/>
        <end position="354"/>
    </location>
</feature>